<dbReference type="CDD" id="cd02503">
    <property type="entry name" value="MobA"/>
    <property type="match status" value="1"/>
</dbReference>
<dbReference type="RefSeq" id="WP_202659890.1">
    <property type="nucleotide sequence ID" value="NZ_JAESVP010000004.1"/>
</dbReference>
<comment type="subunit">
    <text evidence="8">Monomer.</text>
</comment>
<evidence type="ECO:0000313" key="10">
    <source>
        <dbReference type="EMBL" id="MBL4928285.1"/>
    </source>
</evidence>
<dbReference type="InterPro" id="IPR013482">
    <property type="entry name" value="Molybde_CF_guanTrfase"/>
</dbReference>
<dbReference type="AlphaFoldDB" id="A0A8J7MST0"/>
<keyword evidence="11" id="KW-1185">Reference proteome</keyword>
<feature type="domain" description="MobA-like NTP transferase" evidence="9">
    <location>
        <begin position="5"/>
        <end position="152"/>
    </location>
</feature>
<keyword evidence="4 8" id="KW-0547">Nucleotide-binding</keyword>
<comment type="domain">
    <text evidence="8">The N-terminal domain determines nucleotide recognition and specific binding, while the C-terminal domain determines the specific binding to the target protein.</text>
</comment>
<keyword evidence="6 8" id="KW-0342">GTP-binding</keyword>
<gene>
    <name evidence="8 10" type="primary">mobA</name>
    <name evidence="10" type="ORF">JI744_09230</name>
</gene>
<dbReference type="Pfam" id="PF12804">
    <property type="entry name" value="NTP_transf_3"/>
    <property type="match status" value="1"/>
</dbReference>
<keyword evidence="2 8" id="KW-0808">Transferase</keyword>
<comment type="caution">
    <text evidence="10">The sequence shown here is derived from an EMBL/GenBank/DDBJ whole genome shotgun (WGS) entry which is preliminary data.</text>
</comment>
<dbReference type="InterPro" id="IPR029044">
    <property type="entry name" value="Nucleotide-diphossugar_trans"/>
</dbReference>
<name>A0A8J7MST0_9RHOB</name>
<protein>
    <recommendedName>
        <fullName evidence="8">Molybdenum cofactor guanylyltransferase</fullName>
        <shortName evidence="8">MoCo guanylyltransferase</shortName>
        <ecNumber evidence="8">2.7.7.77</ecNumber>
    </recommendedName>
    <alternativeName>
        <fullName evidence="8">GTP:molybdopterin guanylyltransferase</fullName>
    </alternativeName>
    <alternativeName>
        <fullName evidence="8">Mo-MPT guanylyltransferase</fullName>
    </alternativeName>
    <alternativeName>
        <fullName evidence="8">Molybdopterin guanylyltransferase</fullName>
    </alternativeName>
    <alternativeName>
        <fullName evidence="8">Molybdopterin-guanine dinucleotide synthase</fullName>
        <shortName evidence="8">MGD synthase</shortName>
    </alternativeName>
</protein>
<reference evidence="10" key="1">
    <citation type="submission" date="2021-01" db="EMBL/GenBank/DDBJ databases">
        <title>Genome seq and assembly of Tabrizicola sp. KVB23.</title>
        <authorList>
            <person name="Chhetri G."/>
        </authorList>
    </citation>
    <scope>NUCLEOTIDE SEQUENCE</scope>
    <source>
        <strain evidence="10">KVB23</strain>
    </source>
</reference>
<comment type="subcellular location">
    <subcellularLocation>
        <location evidence="8">Cytoplasm</location>
    </subcellularLocation>
</comment>
<feature type="binding site" evidence="8">
    <location>
        <position position="67"/>
    </location>
    <ligand>
        <name>GTP</name>
        <dbReference type="ChEBI" id="CHEBI:37565"/>
    </ligand>
</feature>
<feature type="binding site" evidence="8">
    <location>
        <position position="98"/>
    </location>
    <ligand>
        <name>GTP</name>
        <dbReference type="ChEBI" id="CHEBI:37565"/>
    </ligand>
</feature>
<evidence type="ECO:0000256" key="7">
    <source>
        <dbReference type="ARBA" id="ARBA00023150"/>
    </source>
</evidence>
<keyword evidence="1 8" id="KW-0963">Cytoplasm</keyword>
<evidence type="ECO:0000256" key="8">
    <source>
        <dbReference type="HAMAP-Rule" id="MF_00316"/>
    </source>
</evidence>
<dbReference type="GO" id="GO:1902758">
    <property type="term" value="P:bis(molybdopterin guanine dinucleotide)molybdenum biosynthetic process"/>
    <property type="evidence" value="ECO:0007669"/>
    <property type="project" value="TreeGrafter"/>
</dbReference>
<dbReference type="PANTHER" id="PTHR19136:SF81">
    <property type="entry name" value="MOLYBDENUM COFACTOR GUANYLYLTRANSFERASE"/>
    <property type="match status" value="1"/>
</dbReference>
<dbReference type="PANTHER" id="PTHR19136">
    <property type="entry name" value="MOLYBDENUM COFACTOR GUANYLYLTRANSFERASE"/>
    <property type="match status" value="1"/>
</dbReference>
<keyword evidence="7 8" id="KW-0501">Molybdenum cofactor biosynthesis</keyword>
<sequence>MLIHGIILAGGAGRRMGGADKALLSLGGRPLISHVIERFAPQVETLALSANGDPARFAGYGLPVLPDDTPLGPLAGILAGLRYAQENGATALVSAPCDSPFLPGDLVPHLCLAAETTSSGLALVQAGGRDQGVFGLWPVALAGALAAFLASGAKPRITDFAGLYGAARAIYADDTAFRNLNTPDDLAAAQALLGGAA</sequence>
<dbReference type="Proteomes" id="UP000619033">
    <property type="component" value="Unassembled WGS sequence"/>
</dbReference>
<evidence type="ECO:0000256" key="6">
    <source>
        <dbReference type="ARBA" id="ARBA00023134"/>
    </source>
</evidence>
<dbReference type="InterPro" id="IPR025877">
    <property type="entry name" value="MobA-like_NTP_Trfase"/>
</dbReference>
<evidence type="ECO:0000259" key="9">
    <source>
        <dbReference type="Pfam" id="PF12804"/>
    </source>
</evidence>
<dbReference type="SUPFAM" id="SSF53448">
    <property type="entry name" value="Nucleotide-diphospho-sugar transferases"/>
    <property type="match status" value="1"/>
</dbReference>
<comment type="similarity">
    <text evidence="8">Belongs to the MobA family.</text>
</comment>
<evidence type="ECO:0000256" key="3">
    <source>
        <dbReference type="ARBA" id="ARBA00022723"/>
    </source>
</evidence>
<proteinExistence type="inferred from homology"/>
<feature type="binding site" evidence="8">
    <location>
        <begin position="8"/>
        <end position="10"/>
    </location>
    <ligand>
        <name>GTP</name>
        <dbReference type="ChEBI" id="CHEBI:37565"/>
    </ligand>
</feature>
<dbReference type="Gene3D" id="3.90.550.10">
    <property type="entry name" value="Spore Coat Polysaccharide Biosynthesis Protein SpsA, Chain A"/>
    <property type="match status" value="1"/>
</dbReference>
<dbReference type="NCBIfam" id="TIGR02665">
    <property type="entry name" value="molyb_mobA"/>
    <property type="match status" value="1"/>
</dbReference>
<organism evidence="10 11">
    <name type="scientific">Fuscibacter oryzae</name>
    <dbReference type="NCBI Taxonomy" id="2803939"/>
    <lineage>
        <taxon>Bacteria</taxon>
        <taxon>Pseudomonadati</taxon>
        <taxon>Pseudomonadota</taxon>
        <taxon>Alphaproteobacteria</taxon>
        <taxon>Rhodobacterales</taxon>
        <taxon>Paracoccaceae</taxon>
        <taxon>Fuscibacter</taxon>
    </lineage>
</organism>
<comment type="catalytic activity">
    <reaction evidence="8">
        <text>Mo-molybdopterin + GTP + H(+) = Mo-molybdopterin guanine dinucleotide + diphosphate</text>
        <dbReference type="Rhea" id="RHEA:34243"/>
        <dbReference type="ChEBI" id="CHEBI:15378"/>
        <dbReference type="ChEBI" id="CHEBI:33019"/>
        <dbReference type="ChEBI" id="CHEBI:37565"/>
        <dbReference type="ChEBI" id="CHEBI:71302"/>
        <dbReference type="ChEBI" id="CHEBI:71310"/>
        <dbReference type="EC" id="2.7.7.77"/>
    </reaction>
</comment>
<dbReference type="GO" id="GO:0005737">
    <property type="term" value="C:cytoplasm"/>
    <property type="evidence" value="ECO:0007669"/>
    <property type="project" value="UniProtKB-SubCell"/>
</dbReference>
<comment type="caution">
    <text evidence="8">Lacks conserved residue(s) required for the propagation of feature annotation.</text>
</comment>
<dbReference type="EMBL" id="JAESVP010000004">
    <property type="protein sequence ID" value="MBL4928285.1"/>
    <property type="molecule type" value="Genomic_DNA"/>
</dbReference>
<evidence type="ECO:0000256" key="1">
    <source>
        <dbReference type="ARBA" id="ARBA00022490"/>
    </source>
</evidence>
<dbReference type="HAMAP" id="MF_00316">
    <property type="entry name" value="MobA"/>
    <property type="match status" value="1"/>
</dbReference>
<keyword evidence="3 8" id="KW-0479">Metal-binding</keyword>
<comment type="cofactor">
    <cofactor evidence="8">
        <name>Mg(2+)</name>
        <dbReference type="ChEBI" id="CHEBI:18420"/>
    </cofactor>
</comment>
<keyword evidence="10" id="KW-0548">Nucleotidyltransferase</keyword>
<feature type="binding site" evidence="8">
    <location>
        <position position="21"/>
    </location>
    <ligand>
        <name>GTP</name>
        <dbReference type="ChEBI" id="CHEBI:37565"/>
    </ligand>
</feature>
<feature type="binding site" evidence="8">
    <location>
        <position position="98"/>
    </location>
    <ligand>
        <name>Mg(2+)</name>
        <dbReference type="ChEBI" id="CHEBI:18420"/>
    </ligand>
</feature>
<evidence type="ECO:0000313" key="11">
    <source>
        <dbReference type="Proteomes" id="UP000619033"/>
    </source>
</evidence>
<keyword evidence="5 8" id="KW-0460">Magnesium</keyword>
<evidence type="ECO:0000256" key="5">
    <source>
        <dbReference type="ARBA" id="ARBA00022842"/>
    </source>
</evidence>
<comment type="function">
    <text evidence="8">Transfers a GMP moiety from GTP to Mo-molybdopterin (Mo-MPT) cofactor (Moco or molybdenum cofactor) to form Mo-molybdopterin guanine dinucleotide (Mo-MGD) cofactor.</text>
</comment>
<evidence type="ECO:0000256" key="4">
    <source>
        <dbReference type="ARBA" id="ARBA00022741"/>
    </source>
</evidence>
<evidence type="ECO:0000256" key="2">
    <source>
        <dbReference type="ARBA" id="ARBA00022679"/>
    </source>
</evidence>
<dbReference type="EC" id="2.7.7.77" evidence="8"/>
<dbReference type="GO" id="GO:0061603">
    <property type="term" value="F:molybdenum cofactor guanylyltransferase activity"/>
    <property type="evidence" value="ECO:0007669"/>
    <property type="project" value="UniProtKB-EC"/>
</dbReference>
<dbReference type="GO" id="GO:0046872">
    <property type="term" value="F:metal ion binding"/>
    <property type="evidence" value="ECO:0007669"/>
    <property type="project" value="UniProtKB-KW"/>
</dbReference>
<dbReference type="GO" id="GO:0005525">
    <property type="term" value="F:GTP binding"/>
    <property type="evidence" value="ECO:0007669"/>
    <property type="project" value="UniProtKB-UniRule"/>
</dbReference>
<accession>A0A8J7MST0</accession>